<name>A0AAD5U1E6_9FUNG</name>
<proteinExistence type="predicted"/>
<dbReference type="GO" id="GO:0016020">
    <property type="term" value="C:membrane"/>
    <property type="evidence" value="ECO:0007669"/>
    <property type="project" value="InterPro"/>
</dbReference>
<evidence type="ECO:0000313" key="2">
    <source>
        <dbReference type="Proteomes" id="UP001211065"/>
    </source>
</evidence>
<dbReference type="Pfam" id="PF03661">
    <property type="entry name" value="TMEM33_Pom33"/>
    <property type="match status" value="1"/>
</dbReference>
<dbReference type="Proteomes" id="UP001211065">
    <property type="component" value="Unassembled WGS sequence"/>
</dbReference>
<dbReference type="EMBL" id="JADGJW010000263">
    <property type="protein sequence ID" value="KAJ3220920.1"/>
    <property type="molecule type" value="Genomic_DNA"/>
</dbReference>
<gene>
    <name evidence="1" type="ORF">HK099_003905</name>
</gene>
<organism evidence="1 2">
    <name type="scientific">Clydaea vesicula</name>
    <dbReference type="NCBI Taxonomy" id="447962"/>
    <lineage>
        <taxon>Eukaryota</taxon>
        <taxon>Fungi</taxon>
        <taxon>Fungi incertae sedis</taxon>
        <taxon>Chytridiomycota</taxon>
        <taxon>Chytridiomycota incertae sedis</taxon>
        <taxon>Chytridiomycetes</taxon>
        <taxon>Lobulomycetales</taxon>
        <taxon>Lobulomycetaceae</taxon>
        <taxon>Clydaea</taxon>
    </lineage>
</organism>
<protein>
    <submittedName>
        <fullName evidence="1">Uncharacterized protein</fullName>
    </submittedName>
</protein>
<dbReference type="AlphaFoldDB" id="A0AAD5U1E6"/>
<accession>A0AAD5U1E6</accession>
<evidence type="ECO:0000313" key="1">
    <source>
        <dbReference type="EMBL" id="KAJ3220920.1"/>
    </source>
</evidence>
<comment type="caution">
    <text evidence="1">The sequence shown here is derived from an EMBL/GenBank/DDBJ whole genome shotgun (WGS) entry which is preliminary data.</text>
</comment>
<dbReference type="InterPro" id="IPR005344">
    <property type="entry name" value="TMEM33/Pom33"/>
</dbReference>
<sequence length="71" mass="7847">MSETQPKPPSSSTNSIVQPLGARLSTLVLKTHGTPQLSRAYLQRIMMDENTQYLLLAVVWFTSPPVFGTIT</sequence>
<reference evidence="1" key="1">
    <citation type="submission" date="2020-05" db="EMBL/GenBank/DDBJ databases">
        <title>Phylogenomic resolution of chytrid fungi.</title>
        <authorList>
            <person name="Stajich J.E."/>
            <person name="Amses K."/>
            <person name="Simmons R."/>
            <person name="Seto K."/>
            <person name="Myers J."/>
            <person name="Bonds A."/>
            <person name="Quandt C.A."/>
            <person name="Barry K."/>
            <person name="Liu P."/>
            <person name="Grigoriev I."/>
            <person name="Longcore J.E."/>
            <person name="James T.Y."/>
        </authorList>
    </citation>
    <scope>NUCLEOTIDE SEQUENCE</scope>
    <source>
        <strain evidence="1">JEL0476</strain>
    </source>
</reference>
<keyword evidence="2" id="KW-1185">Reference proteome</keyword>